<dbReference type="InterPro" id="IPR018721">
    <property type="entry name" value="DUF2252"/>
</dbReference>
<dbReference type="Proteomes" id="UP000830835">
    <property type="component" value="Unassembled WGS sequence"/>
</dbReference>
<proteinExistence type="predicted"/>
<dbReference type="EMBL" id="JAFIRA010000037">
    <property type="protein sequence ID" value="MCJ2543790.1"/>
    <property type="molecule type" value="Genomic_DNA"/>
</dbReference>
<sequence length="86" mass="9889">MILAVNLILPQTVPRSVHREWQPSETRQDPIALIEQSNQGRRPELIPIRYWRMMQSPFTFLRGSAIVMTADLATYDHAVSMQGNVL</sequence>
<evidence type="ECO:0000313" key="2">
    <source>
        <dbReference type="Proteomes" id="UP000830835"/>
    </source>
</evidence>
<protein>
    <submittedName>
        <fullName evidence="1">DUF2252 family protein</fullName>
    </submittedName>
</protein>
<name>A0ABT0CEL8_THEVL</name>
<dbReference type="RefSeq" id="WP_244351652.1">
    <property type="nucleotide sequence ID" value="NZ_JAFIRA010000037.1"/>
</dbReference>
<evidence type="ECO:0000313" key="1">
    <source>
        <dbReference type="EMBL" id="MCJ2543790.1"/>
    </source>
</evidence>
<gene>
    <name evidence="1" type="ORF">JX360_12895</name>
</gene>
<reference evidence="1" key="1">
    <citation type="submission" date="2021-02" db="EMBL/GenBank/DDBJ databases">
        <title>The CRISPR/cas machinery reduction and long-range gene transfer in the hot spring cyanobacterium Synechococcus.</title>
        <authorList>
            <person name="Dvorak P."/>
            <person name="Jahodarova E."/>
            <person name="Hasler P."/>
            <person name="Poulickova A."/>
        </authorList>
    </citation>
    <scope>NUCLEOTIDE SEQUENCE</scope>
    <source>
        <strain evidence="1">Rupite</strain>
    </source>
</reference>
<accession>A0ABT0CEL8</accession>
<comment type="caution">
    <text evidence="1">The sequence shown here is derived from an EMBL/GenBank/DDBJ whole genome shotgun (WGS) entry which is preliminary data.</text>
</comment>
<dbReference type="Pfam" id="PF10009">
    <property type="entry name" value="DUF2252"/>
    <property type="match status" value="1"/>
</dbReference>
<organism evidence="1 2">
    <name type="scientific">Thermostichus vulcanus str. 'Rupite'</name>
    <dbReference type="NCBI Taxonomy" id="2813851"/>
    <lineage>
        <taxon>Bacteria</taxon>
        <taxon>Bacillati</taxon>
        <taxon>Cyanobacteriota</taxon>
        <taxon>Cyanophyceae</taxon>
        <taxon>Thermostichales</taxon>
        <taxon>Thermostichaceae</taxon>
        <taxon>Thermostichus</taxon>
    </lineage>
</organism>
<keyword evidence="2" id="KW-1185">Reference proteome</keyword>